<dbReference type="SUPFAM" id="SSF55298">
    <property type="entry name" value="YjgF-like"/>
    <property type="match status" value="1"/>
</dbReference>
<dbReference type="Proteomes" id="UP000183656">
    <property type="component" value="Unassembled WGS sequence"/>
</dbReference>
<sequence>MSTQRVNPAHLYDGAPIGMSQATVDPASGFVFVSGQVDWDGNARVRHATLEDQAEGAIQHLASVLNEAGASLEDVLQLRVYVRGELADAMAQVAPSLARHFGAVRPALTGIGVASLASRDTLIEVEALAKLRRHPG</sequence>
<dbReference type="Gene3D" id="3.30.1330.40">
    <property type="entry name" value="RutC-like"/>
    <property type="match status" value="1"/>
</dbReference>
<protein>
    <submittedName>
        <fullName evidence="1">Enamine deaminase RidA, house cleaning of reactive enamine intermediates, YjgF/YER057c/UK114 family</fullName>
    </submittedName>
</protein>
<dbReference type="PANTHER" id="PTHR43857">
    <property type="entry name" value="BLR7761 PROTEIN"/>
    <property type="match status" value="1"/>
</dbReference>
<evidence type="ECO:0000313" key="2">
    <source>
        <dbReference type="Proteomes" id="UP000183656"/>
    </source>
</evidence>
<gene>
    <name evidence="1" type="ORF">SAMN04489707_102321</name>
</gene>
<name>A0A1I7J7N3_9BURK</name>
<evidence type="ECO:0000313" key="1">
    <source>
        <dbReference type="EMBL" id="SFU81216.1"/>
    </source>
</evidence>
<dbReference type="STRING" id="343013.SAMN04489707_102321"/>
<dbReference type="RefSeq" id="WP_054256462.1">
    <property type="nucleotide sequence ID" value="NZ_CYIG01000018.1"/>
</dbReference>
<dbReference type="Pfam" id="PF01042">
    <property type="entry name" value="Ribonuc_L-PSP"/>
    <property type="match status" value="1"/>
</dbReference>
<dbReference type="AlphaFoldDB" id="A0A1I7J7N3"/>
<dbReference type="InterPro" id="IPR035959">
    <property type="entry name" value="RutC-like_sf"/>
</dbReference>
<keyword evidence="2" id="KW-1185">Reference proteome</keyword>
<accession>A0A1I7J7N3</accession>
<reference evidence="1 2" key="1">
    <citation type="submission" date="2016-10" db="EMBL/GenBank/DDBJ databases">
        <authorList>
            <person name="de Groot N.N."/>
        </authorList>
    </citation>
    <scope>NUCLEOTIDE SEQUENCE [LARGE SCALE GENOMIC DNA]</scope>
    <source>
        <strain evidence="1 2">R-24608</strain>
    </source>
</reference>
<dbReference type="EMBL" id="FPBX01000023">
    <property type="protein sequence ID" value="SFU81216.1"/>
    <property type="molecule type" value="Genomic_DNA"/>
</dbReference>
<proteinExistence type="predicted"/>
<dbReference type="InterPro" id="IPR006175">
    <property type="entry name" value="YjgF/YER057c/UK114"/>
</dbReference>
<dbReference type="OrthoDB" id="9809792at2"/>
<dbReference type="CDD" id="cd00448">
    <property type="entry name" value="YjgF_YER057c_UK114_family"/>
    <property type="match status" value="1"/>
</dbReference>
<organism evidence="1 2">
    <name type="scientific">Paenacidovorax caeni</name>
    <dbReference type="NCBI Taxonomy" id="343013"/>
    <lineage>
        <taxon>Bacteria</taxon>
        <taxon>Pseudomonadati</taxon>
        <taxon>Pseudomonadota</taxon>
        <taxon>Betaproteobacteria</taxon>
        <taxon>Burkholderiales</taxon>
        <taxon>Comamonadaceae</taxon>
        <taxon>Paenacidovorax</taxon>
    </lineage>
</organism>
<dbReference type="PANTHER" id="PTHR43857:SF1">
    <property type="entry name" value="YJGH FAMILY PROTEIN"/>
    <property type="match status" value="1"/>
</dbReference>